<dbReference type="InterPro" id="IPR022170">
    <property type="entry name" value="MUL1-like"/>
</dbReference>
<comment type="caution">
    <text evidence="14">The sequence shown here is derived from an EMBL/GenBank/DDBJ whole genome shotgun (WGS) entry which is preliminary data.</text>
</comment>
<dbReference type="EC" id="2.3.2.27" evidence="3"/>
<name>A0ABD5PBZ8_9EURY</name>
<evidence type="ECO:0000256" key="9">
    <source>
        <dbReference type="ARBA" id="ARBA00022833"/>
    </source>
</evidence>
<dbReference type="AlphaFoldDB" id="A0ABD5PBZ8"/>
<evidence type="ECO:0000256" key="1">
    <source>
        <dbReference type="ARBA" id="ARBA00000900"/>
    </source>
</evidence>
<evidence type="ECO:0000256" key="2">
    <source>
        <dbReference type="ARBA" id="ARBA00004141"/>
    </source>
</evidence>
<proteinExistence type="predicted"/>
<evidence type="ECO:0000259" key="13">
    <source>
        <dbReference type="Pfam" id="PF12483"/>
    </source>
</evidence>
<keyword evidence="8" id="KW-0833">Ubl conjugation pathway</keyword>
<keyword evidence="6" id="KW-0479">Metal-binding</keyword>
<keyword evidence="7" id="KW-0863">Zinc-finger</keyword>
<keyword evidence="10 12" id="KW-1133">Transmembrane helix</keyword>
<feature type="transmembrane region" description="Helical" evidence="12">
    <location>
        <begin position="292"/>
        <end position="314"/>
    </location>
</feature>
<evidence type="ECO:0000256" key="5">
    <source>
        <dbReference type="ARBA" id="ARBA00022692"/>
    </source>
</evidence>
<feature type="domain" description="E3 Ubiquitin ligase MUL1-like" evidence="13">
    <location>
        <begin position="138"/>
        <end position="277"/>
    </location>
</feature>
<protein>
    <recommendedName>
        <fullName evidence="3">RING-type E3 ubiquitin transferase</fullName>
        <ecNumber evidence="3">2.3.2.27</ecNumber>
    </recommendedName>
</protein>
<dbReference type="GO" id="GO:0061630">
    <property type="term" value="F:ubiquitin protein ligase activity"/>
    <property type="evidence" value="ECO:0007669"/>
    <property type="project" value="UniProtKB-EC"/>
</dbReference>
<dbReference type="EMBL" id="JBHSDS010000006">
    <property type="protein sequence ID" value="MFC4358214.1"/>
    <property type="molecule type" value="Genomic_DNA"/>
</dbReference>
<evidence type="ECO:0000256" key="12">
    <source>
        <dbReference type="SAM" id="Phobius"/>
    </source>
</evidence>
<feature type="transmembrane region" description="Helical" evidence="12">
    <location>
        <begin position="53"/>
        <end position="73"/>
    </location>
</feature>
<dbReference type="GO" id="GO:0016020">
    <property type="term" value="C:membrane"/>
    <property type="evidence" value="ECO:0007669"/>
    <property type="project" value="UniProtKB-SubCell"/>
</dbReference>
<comment type="subcellular location">
    <subcellularLocation>
        <location evidence="2">Membrane</location>
        <topology evidence="2">Multi-pass membrane protein</topology>
    </subcellularLocation>
</comment>
<dbReference type="Proteomes" id="UP001595921">
    <property type="component" value="Unassembled WGS sequence"/>
</dbReference>
<keyword evidence="11 12" id="KW-0472">Membrane</keyword>
<evidence type="ECO:0000256" key="11">
    <source>
        <dbReference type="ARBA" id="ARBA00023136"/>
    </source>
</evidence>
<evidence type="ECO:0000313" key="14">
    <source>
        <dbReference type="EMBL" id="MFC4358214.1"/>
    </source>
</evidence>
<reference evidence="14 15" key="1">
    <citation type="journal article" date="2019" name="Int. J. Syst. Evol. Microbiol.">
        <title>The Global Catalogue of Microorganisms (GCM) 10K type strain sequencing project: providing services to taxonomists for standard genome sequencing and annotation.</title>
        <authorList>
            <consortium name="The Broad Institute Genomics Platform"/>
            <consortium name="The Broad Institute Genome Sequencing Center for Infectious Disease"/>
            <person name="Wu L."/>
            <person name="Ma J."/>
        </authorList>
    </citation>
    <scope>NUCLEOTIDE SEQUENCE [LARGE SCALE GENOMIC DNA]</scope>
    <source>
        <strain evidence="14 15">CGMCC 1.12553</strain>
    </source>
</reference>
<dbReference type="GO" id="GO:0008270">
    <property type="term" value="F:zinc ion binding"/>
    <property type="evidence" value="ECO:0007669"/>
    <property type="project" value="UniProtKB-KW"/>
</dbReference>
<accession>A0ABD5PBZ8</accession>
<keyword evidence="15" id="KW-1185">Reference proteome</keyword>
<evidence type="ECO:0000256" key="8">
    <source>
        <dbReference type="ARBA" id="ARBA00022786"/>
    </source>
</evidence>
<keyword evidence="5 12" id="KW-0812">Transmembrane</keyword>
<evidence type="ECO:0000256" key="6">
    <source>
        <dbReference type="ARBA" id="ARBA00022723"/>
    </source>
</evidence>
<comment type="catalytic activity">
    <reaction evidence="1">
        <text>S-ubiquitinyl-[E2 ubiquitin-conjugating enzyme]-L-cysteine + [acceptor protein]-L-lysine = [E2 ubiquitin-conjugating enzyme]-L-cysteine + N(6)-ubiquitinyl-[acceptor protein]-L-lysine.</text>
        <dbReference type="EC" id="2.3.2.27"/>
    </reaction>
</comment>
<keyword evidence="4" id="KW-0808">Transferase</keyword>
<sequence length="322" mass="33845">MSRFVPSPPAFVPTLISSPPLSSSPPLPSSPLDSLLAAGSLLSLPPHQSLQSLPFGLFTLFGLVFAAVGLFFAARALRSSWLGVQLLRARPQSVLSLSEGLGEQVCLVGTAQAVPGGEALAGPFSGRPAVVAGYEVEELRSRYDANTKTHRRTWETVDEGWAGVPFVLDDGSAGVRVDPAAATYVVAVDERTRVAGGRRPPEHIRSFVERNERVDSEDGTFRLGPFELATGDDRRYTERRIEPGDEVCVVGTPAFARGDVGDVNAEIPEGDPFVVADAPPGVAGRRLLLGSVLPLVLGLVFAAVGLVFAFGVGLGGEFGAGF</sequence>
<evidence type="ECO:0000313" key="15">
    <source>
        <dbReference type="Proteomes" id="UP001595921"/>
    </source>
</evidence>
<dbReference type="RefSeq" id="WP_267624143.1">
    <property type="nucleotide sequence ID" value="NZ_JAODIW010000008.1"/>
</dbReference>
<keyword evidence="9" id="KW-0862">Zinc</keyword>
<dbReference type="Pfam" id="PF12483">
    <property type="entry name" value="GIDE"/>
    <property type="match status" value="1"/>
</dbReference>
<evidence type="ECO:0000256" key="7">
    <source>
        <dbReference type="ARBA" id="ARBA00022771"/>
    </source>
</evidence>
<evidence type="ECO:0000256" key="3">
    <source>
        <dbReference type="ARBA" id="ARBA00012483"/>
    </source>
</evidence>
<gene>
    <name evidence="14" type="ORF">ACFO0N_09670</name>
</gene>
<evidence type="ECO:0000256" key="10">
    <source>
        <dbReference type="ARBA" id="ARBA00022989"/>
    </source>
</evidence>
<organism evidence="14 15">
    <name type="scientific">Halobium salinum</name>
    <dbReference type="NCBI Taxonomy" id="1364940"/>
    <lineage>
        <taxon>Archaea</taxon>
        <taxon>Methanobacteriati</taxon>
        <taxon>Methanobacteriota</taxon>
        <taxon>Stenosarchaea group</taxon>
        <taxon>Halobacteria</taxon>
        <taxon>Halobacteriales</taxon>
        <taxon>Haloferacaceae</taxon>
        <taxon>Halobium</taxon>
    </lineage>
</organism>
<evidence type="ECO:0000256" key="4">
    <source>
        <dbReference type="ARBA" id="ARBA00022679"/>
    </source>
</evidence>